<feature type="region of interest" description="Disordered" evidence="7">
    <location>
        <begin position="596"/>
        <end position="746"/>
    </location>
</feature>
<proteinExistence type="predicted"/>
<dbReference type="GO" id="GO:0061700">
    <property type="term" value="C:GATOR2 complex"/>
    <property type="evidence" value="ECO:0007669"/>
    <property type="project" value="TreeGrafter"/>
</dbReference>
<dbReference type="GO" id="GO:0005829">
    <property type="term" value="C:cytosol"/>
    <property type="evidence" value="ECO:0007669"/>
    <property type="project" value="TreeGrafter"/>
</dbReference>
<keyword evidence="9" id="KW-1185">Reference proteome</keyword>
<feature type="compositionally biased region" description="Low complexity" evidence="7">
    <location>
        <begin position="919"/>
        <end position="933"/>
    </location>
</feature>
<dbReference type="InterPro" id="IPR001680">
    <property type="entry name" value="WD40_rpt"/>
</dbReference>
<organism evidence="8 9">
    <name type="scientific">Hydnum rufescens UP504</name>
    <dbReference type="NCBI Taxonomy" id="1448309"/>
    <lineage>
        <taxon>Eukaryota</taxon>
        <taxon>Fungi</taxon>
        <taxon>Dikarya</taxon>
        <taxon>Basidiomycota</taxon>
        <taxon>Agaricomycotina</taxon>
        <taxon>Agaricomycetes</taxon>
        <taxon>Cantharellales</taxon>
        <taxon>Hydnaceae</taxon>
        <taxon>Hydnum</taxon>
    </lineage>
</organism>
<feature type="repeat" description="WD" evidence="6">
    <location>
        <begin position="293"/>
        <end position="308"/>
    </location>
</feature>
<evidence type="ECO:0000256" key="7">
    <source>
        <dbReference type="SAM" id="MobiDB-lite"/>
    </source>
</evidence>
<gene>
    <name evidence="8" type="ORF">BS47DRAFT_1390910</name>
</gene>
<evidence type="ECO:0000313" key="8">
    <source>
        <dbReference type="EMBL" id="KAF9516274.1"/>
    </source>
</evidence>
<feature type="compositionally biased region" description="Polar residues" evidence="7">
    <location>
        <begin position="858"/>
        <end position="871"/>
    </location>
</feature>
<reference evidence="8" key="1">
    <citation type="journal article" date="2020" name="Nat. Commun.">
        <title>Large-scale genome sequencing of mycorrhizal fungi provides insights into the early evolution of symbiotic traits.</title>
        <authorList>
            <person name="Miyauchi S."/>
            <person name="Kiss E."/>
            <person name="Kuo A."/>
            <person name="Drula E."/>
            <person name="Kohler A."/>
            <person name="Sanchez-Garcia M."/>
            <person name="Morin E."/>
            <person name="Andreopoulos B."/>
            <person name="Barry K.W."/>
            <person name="Bonito G."/>
            <person name="Buee M."/>
            <person name="Carver A."/>
            <person name="Chen C."/>
            <person name="Cichocki N."/>
            <person name="Clum A."/>
            <person name="Culley D."/>
            <person name="Crous P.W."/>
            <person name="Fauchery L."/>
            <person name="Girlanda M."/>
            <person name="Hayes R.D."/>
            <person name="Keri Z."/>
            <person name="LaButti K."/>
            <person name="Lipzen A."/>
            <person name="Lombard V."/>
            <person name="Magnuson J."/>
            <person name="Maillard F."/>
            <person name="Murat C."/>
            <person name="Nolan M."/>
            <person name="Ohm R.A."/>
            <person name="Pangilinan J."/>
            <person name="Pereira M.F."/>
            <person name="Perotto S."/>
            <person name="Peter M."/>
            <person name="Pfister S."/>
            <person name="Riley R."/>
            <person name="Sitrit Y."/>
            <person name="Stielow J.B."/>
            <person name="Szollosi G."/>
            <person name="Zifcakova L."/>
            <person name="Stursova M."/>
            <person name="Spatafora J.W."/>
            <person name="Tedersoo L."/>
            <person name="Vaario L.M."/>
            <person name="Yamada A."/>
            <person name="Yan M."/>
            <person name="Wang P."/>
            <person name="Xu J."/>
            <person name="Bruns T."/>
            <person name="Baldrian P."/>
            <person name="Vilgalys R."/>
            <person name="Dunand C."/>
            <person name="Henrissat B."/>
            <person name="Grigoriev I.V."/>
            <person name="Hibbett D."/>
            <person name="Nagy L.G."/>
            <person name="Martin F.M."/>
        </authorList>
    </citation>
    <scope>NUCLEOTIDE SEQUENCE</scope>
    <source>
        <strain evidence="8">UP504</strain>
    </source>
</reference>
<evidence type="ECO:0000256" key="4">
    <source>
        <dbReference type="ARBA" id="ARBA00022771"/>
    </source>
</evidence>
<feature type="compositionally biased region" description="Low complexity" evidence="7">
    <location>
        <begin position="711"/>
        <end position="724"/>
    </location>
</feature>
<sequence>MLTGDDVGLIDAPPSSMTFSRLEDCYCDPRTENRPSKFVRAFLGSPGSTSTIARNSDGTRCAVAGKEALKIIRILEAPGISQGETIVASSRKSLKFLAKGVGGAQLVEDLNLWSHARASASYSITDASWDLGVPYSNKIVTSCASGDVLLWDITKTKLEKNWREEHLRAVNNILFVPSNPHVFLTGSQDTHVKIWDMRSPNAVRLGLAHSTAVRALCMPPSLPASPSIPASHPSLSHQVLVALEGGDLIRWDLRAVGSGGGRMPMDKVPVAHRGAILGIDWIASTGEDGKGWVCTGGQDRTVKIWDMSQPTLGSIPQHTLHTPHPVRRVKWRPESNTEIAVVPRTIGISPFGLGVASTGSLPRSGSMTRTSNIFAASSSDDASVGSGGGITSAANVVADADRIEIWDVRRHYVSKYVLLGSEGAVSDATWTGPDSLCGVYKNGTLTRHDVQHSYAPLDYMPRHAVAWDPMGGITFLIDKKQPGMVPFDDILRISPSPRDLNGRPPAAVAHHRIPPKTPMEPPFESSQVAAFFPGPIADTTDLGVFRALARNYIFSGDNPINMCIHNSHAALKAEDYIAVQMWDRLKGLLTDPGPFFSTSPSLSPVRQPSASRSVGKLRGPGHGHKRRTSSIGFMSNASAQSSSSRYVDLSSTGKQQASRSSSRETSPASPYTDLRRRNGIIAPTVKPSTNSGLSPGIPSIPILPDLPSPVPSRSRSSPRPSRASGGQGNRLTHGREPGTSGARRRSLSLGSAAALLALQDDSGSGDESDQGKDSCHNGTGHDPPNPLVVTSASTVGRSPLSQTLAAAPSPSSDQSDSGFLPRVSRSSVLTPLQSTPLHPESPSDSEASEDGAEADDNYYSSTSPENDSPMLQPSYLASLDEIPSASLPRQFSETSVLTAVPIQRLGEQYKSPIRSSQDRTSPGSSSRHTSSGPTNLSLSRADHGIGVVDETSNSAHAQTEPDFIRDRGRKRRRANSHIAAAQNHIWDLGWASFRNRMEEEIENGNIQLASALAVVGGERVMEDRWRVEQLNTAYVELLSRLRLHTSAALVRKSSAFDSVREPSMVGSFVVIVPSAPMTDPSFPSGQLDTVIHMSWNPRHDVPYGDVQFFSSLKDHSDDLDTVTVAFQFVDFYSSVKSARTAAIRNSLADSFEVVCFLVSLASPTPRYILLKRPQMNGSNNNSAHIVMRWVDPHPSPPLKKMKKLRVLTLPSTRVETVLGASRSVDYAIILVPLGVGMILHHVSFLWLAPIEISPEIDSFGLYKVEVEKGRPMAARSSPVSHDTSIQIAVIGAPPGEILKHEQLAPGRGNIETEGLTNVVYPIVGFIQFRTHSYEDKVTQSLADLIPRYKRCMKGADSW</sequence>
<dbReference type="PANTHER" id="PTHR46200:SF1">
    <property type="entry name" value="GATOR COMPLEX PROTEIN WDR24"/>
    <property type="match status" value="1"/>
</dbReference>
<protein>
    <submittedName>
        <fullName evidence="8">Uncharacterized protein</fullName>
    </submittedName>
</protein>
<evidence type="ECO:0000256" key="1">
    <source>
        <dbReference type="ARBA" id="ARBA00022574"/>
    </source>
</evidence>
<evidence type="ECO:0000313" key="9">
    <source>
        <dbReference type="Proteomes" id="UP000886523"/>
    </source>
</evidence>
<evidence type="ECO:0000256" key="2">
    <source>
        <dbReference type="ARBA" id="ARBA00022723"/>
    </source>
</evidence>
<dbReference type="Gene3D" id="2.130.10.10">
    <property type="entry name" value="YVTN repeat-like/Quinoprotein amine dehydrogenase"/>
    <property type="match status" value="2"/>
</dbReference>
<feature type="region of interest" description="Disordered" evidence="7">
    <location>
        <begin position="908"/>
        <end position="940"/>
    </location>
</feature>
<dbReference type="GO" id="GO:0016239">
    <property type="term" value="P:positive regulation of macroautophagy"/>
    <property type="evidence" value="ECO:0007669"/>
    <property type="project" value="TreeGrafter"/>
</dbReference>
<dbReference type="InterPro" id="IPR019775">
    <property type="entry name" value="WD40_repeat_CS"/>
</dbReference>
<keyword evidence="1 6" id="KW-0853">WD repeat</keyword>
<dbReference type="SMART" id="SM00320">
    <property type="entry name" value="WD40"/>
    <property type="match status" value="5"/>
</dbReference>
<dbReference type="SUPFAM" id="SSF50978">
    <property type="entry name" value="WD40 repeat-like"/>
    <property type="match status" value="1"/>
</dbReference>
<feature type="compositionally biased region" description="Polar residues" evidence="7">
    <location>
        <begin position="824"/>
        <end position="836"/>
    </location>
</feature>
<feature type="compositionally biased region" description="Basic residues" evidence="7">
    <location>
        <begin position="619"/>
        <end position="628"/>
    </location>
</feature>
<evidence type="ECO:0000256" key="6">
    <source>
        <dbReference type="PROSITE-ProRule" id="PRU00221"/>
    </source>
</evidence>
<feature type="repeat" description="WD" evidence="6">
    <location>
        <begin position="163"/>
        <end position="205"/>
    </location>
</feature>
<dbReference type="GO" id="GO:0008270">
    <property type="term" value="F:zinc ion binding"/>
    <property type="evidence" value="ECO:0007669"/>
    <property type="project" value="UniProtKB-KW"/>
</dbReference>
<dbReference type="GO" id="GO:0005774">
    <property type="term" value="C:vacuolar membrane"/>
    <property type="evidence" value="ECO:0007669"/>
    <property type="project" value="TreeGrafter"/>
</dbReference>
<feature type="compositionally biased region" description="Low complexity" evidence="7">
    <location>
        <begin position="635"/>
        <end position="644"/>
    </location>
</feature>
<dbReference type="InterPro" id="IPR036322">
    <property type="entry name" value="WD40_repeat_dom_sf"/>
</dbReference>
<name>A0A9P6B227_9AGAM</name>
<dbReference type="InterPro" id="IPR015943">
    <property type="entry name" value="WD40/YVTN_repeat-like_dom_sf"/>
</dbReference>
<evidence type="ECO:0000256" key="5">
    <source>
        <dbReference type="ARBA" id="ARBA00022833"/>
    </source>
</evidence>
<dbReference type="OrthoDB" id="60955at2759"/>
<comment type="caution">
    <text evidence="8">The sequence shown here is derived from an EMBL/GenBank/DDBJ whole genome shotgun (WGS) entry which is preliminary data.</text>
</comment>
<keyword evidence="2" id="KW-0479">Metal-binding</keyword>
<dbReference type="Pfam" id="PF00400">
    <property type="entry name" value="WD40"/>
    <property type="match status" value="2"/>
</dbReference>
<accession>A0A9P6B227</accession>
<dbReference type="InterPro" id="IPR037590">
    <property type="entry name" value="WDR24"/>
</dbReference>
<dbReference type="GO" id="GO:1904263">
    <property type="term" value="P:positive regulation of TORC1 signaling"/>
    <property type="evidence" value="ECO:0007669"/>
    <property type="project" value="TreeGrafter"/>
</dbReference>
<keyword evidence="5" id="KW-0862">Zinc</keyword>
<dbReference type="PROSITE" id="PS00678">
    <property type="entry name" value="WD_REPEATS_1"/>
    <property type="match status" value="1"/>
</dbReference>
<feature type="region of interest" description="Disordered" evidence="7">
    <location>
        <begin position="760"/>
        <end position="872"/>
    </location>
</feature>
<dbReference type="PANTHER" id="PTHR46200">
    <property type="entry name" value="GATOR COMPLEX PROTEIN WDR24"/>
    <property type="match status" value="1"/>
</dbReference>
<keyword evidence="3" id="KW-0677">Repeat</keyword>
<dbReference type="Proteomes" id="UP000886523">
    <property type="component" value="Unassembled WGS sequence"/>
</dbReference>
<feature type="compositionally biased region" description="Polar residues" evidence="7">
    <location>
        <begin position="596"/>
        <end position="612"/>
    </location>
</feature>
<feature type="compositionally biased region" description="Low complexity" evidence="7">
    <location>
        <begin position="657"/>
        <end position="670"/>
    </location>
</feature>
<feature type="compositionally biased region" description="Polar residues" evidence="7">
    <location>
        <begin position="788"/>
        <end position="804"/>
    </location>
</feature>
<keyword evidence="4" id="KW-0863">Zinc-finger</keyword>
<dbReference type="EMBL" id="MU128941">
    <property type="protein sequence ID" value="KAF9516274.1"/>
    <property type="molecule type" value="Genomic_DNA"/>
</dbReference>
<evidence type="ECO:0000256" key="3">
    <source>
        <dbReference type="ARBA" id="ARBA00022737"/>
    </source>
</evidence>
<dbReference type="PROSITE" id="PS50294">
    <property type="entry name" value="WD_REPEATS_REGION"/>
    <property type="match status" value="1"/>
</dbReference>
<feature type="compositionally biased region" description="Acidic residues" evidence="7">
    <location>
        <begin position="846"/>
        <end position="856"/>
    </location>
</feature>
<feature type="compositionally biased region" description="Low complexity" evidence="7">
    <location>
        <begin position="805"/>
        <end position="817"/>
    </location>
</feature>
<dbReference type="PROSITE" id="PS50082">
    <property type="entry name" value="WD_REPEATS_2"/>
    <property type="match status" value="2"/>
</dbReference>
<feature type="compositionally biased region" description="Low complexity" evidence="7">
    <location>
        <begin position="691"/>
        <end position="703"/>
    </location>
</feature>